<accession>A0ABX7W888</accession>
<dbReference type="Proteomes" id="UP000671868">
    <property type="component" value="Chromosome"/>
</dbReference>
<feature type="domain" description="Smr" evidence="2">
    <location>
        <begin position="105"/>
        <end position="186"/>
    </location>
</feature>
<protein>
    <submittedName>
        <fullName evidence="3">DNA mismatch repair protein MutS</fullName>
    </submittedName>
</protein>
<evidence type="ECO:0000313" key="3">
    <source>
        <dbReference type="EMBL" id="QTP55762.1"/>
    </source>
</evidence>
<dbReference type="PANTHER" id="PTHR35562">
    <property type="entry name" value="DNA ENDONUCLEASE SMRA-RELATED"/>
    <property type="match status" value="1"/>
</dbReference>
<feature type="region of interest" description="Disordered" evidence="1">
    <location>
        <begin position="28"/>
        <end position="69"/>
    </location>
</feature>
<name>A0ABX7W888_9GAMM</name>
<reference evidence="3 4" key="1">
    <citation type="journal article" date="2021" name="Front. Microbiol.">
        <title>Aerobic Denitrification and Heterotrophic Sulfur Oxidation in the Genus Halomonas Revealed by Six Novel Species Characterizations and Genome-Based Analysis.</title>
        <authorList>
            <person name="Wang L."/>
            <person name="Shao Z."/>
        </authorList>
    </citation>
    <scope>NUCLEOTIDE SEQUENCE [LARGE SCALE GENOMIC DNA]</scope>
    <source>
        <strain evidence="3 4">MCCC 1A11059</strain>
    </source>
</reference>
<dbReference type="PANTHER" id="PTHR35562:SF2">
    <property type="entry name" value="DNA ENDONUCLEASE SMRA-RELATED"/>
    <property type="match status" value="1"/>
</dbReference>
<gene>
    <name evidence="3" type="ORF">HNO51_14370</name>
</gene>
<dbReference type="Pfam" id="PF01713">
    <property type="entry name" value="Smr"/>
    <property type="match status" value="1"/>
</dbReference>
<dbReference type="InterPro" id="IPR002625">
    <property type="entry name" value="Smr_dom"/>
</dbReference>
<dbReference type="InterPro" id="IPR036063">
    <property type="entry name" value="Smr_dom_sf"/>
</dbReference>
<dbReference type="PROSITE" id="PS50828">
    <property type="entry name" value="SMR"/>
    <property type="match status" value="1"/>
</dbReference>
<keyword evidence="4" id="KW-1185">Reference proteome</keyword>
<dbReference type="RefSeq" id="WP_209537701.1">
    <property type="nucleotide sequence ID" value="NZ_CP053381.1"/>
</dbReference>
<dbReference type="SMART" id="SM00463">
    <property type="entry name" value="SMR"/>
    <property type="match status" value="1"/>
</dbReference>
<evidence type="ECO:0000259" key="2">
    <source>
        <dbReference type="PROSITE" id="PS50828"/>
    </source>
</evidence>
<feature type="compositionally biased region" description="Basic and acidic residues" evidence="1">
    <location>
        <begin position="35"/>
        <end position="51"/>
    </location>
</feature>
<dbReference type="EMBL" id="CP053381">
    <property type="protein sequence ID" value="QTP55762.1"/>
    <property type="molecule type" value="Genomic_DNA"/>
</dbReference>
<sequence length="192" mass="21529">MSQRRPPDDDDDDTHAFRRALREAGVRRIAVNRADPGRPRRRDPAAAERRAAAVAADSQESASRTSDGRVEAVRPSEFLDFALPDLPYRTRSQLKRGQIAWEAGLDLHGYSLDEARLELESFLKEAASSHMRCVLVVHGKAWGSTANYPVIKSHVNAWLREWPTVLAFCSAREFDGGTGAVYVLLRRRGQTF</sequence>
<evidence type="ECO:0000313" key="4">
    <source>
        <dbReference type="Proteomes" id="UP000671868"/>
    </source>
</evidence>
<organism evidence="3 4">
    <name type="scientific">Billgrantia sulfidoxydans</name>
    <dbReference type="NCBI Taxonomy" id="2733484"/>
    <lineage>
        <taxon>Bacteria</taxon>
        <taxon>Pseudomonadati</taxon>
        <taxon>Pseudomonadota</taxon>
        <taxon>Gammaproteobacteria</taxon>
        <taxon>Oceanospirillales</taxon>
        <taxon>Halomonadaceae</taxon>
        <taxon>Billgrantia</taxon>
    </lineage>
</organism>
<dbReference type="SUPFAM" id="SSF160443">
    <property type="entry name" value="SMR domain-like"/>
    <property type="match status" value="1"/>
</dbReference>
<proteinExistence type="predicted"/>
<evidence type="ECO:0000256" key="1">
    <source>
        <dbReference type="SAM" id="MobiDB-lite"/>
    </source>
</evidence>
<dbReference type="Gene3D" id="3.30.1370.110">
    <property type="match status" value="1"/>
</dbReference>